<comment type="caution">
    <text evidence="2">The sequence shown here is derived from an EMBL/GenBank/DDBJ whole genome shotgun (WGS) entry which is preliminary data.</text>
</comment>
<feature type="region of interest" description="Disordered" evidence="1">
    <location>
        <begin position="121"/>
        <end position="150"/>
    </location>
</feature>
<evidence type="ECO:0000256" key="1">
    <source>
        <dbReference type="SAM" id="MobiDB-lite"/>
    </source>
</evidence>
<gene>
    <name evidence="2" type="ORF">CROQUDRAFT_29974</name>
</gene>
<sequence>MRPRDKGMSVDFALDRRTLTRASLPARKKSYSPYLVNEQVACAKGCGKVTAKCVKCGAASKTKMQRSQSLAKPSLFLSNQRRSAIDPSLDEETDEPVGLSIGEEERKRVKARLIEISHSVNPALPTESDIHRDQLEPDASSWPPYPFRPS</sequence>
<dbReference type="Proteomes" id="UP000886653">
    <property type="component" value="Unassembled WGS sequence"/>
</dbReference>
<feature type="region of interest" description="Disordered" evidence="1">
    <location>
        <begin position="81"/>
        <end position="102"/>
    </location>
</feature>
<protein>
    <submittedName>
        <fullName evidence="2">Uncharacterized protein</fullName>
    </submittedName>
</protein>
<organism evidence="2 3">
    <name type="scientific">Cronartium quercuum f. sp. fusiforme G11</name>
    <dbReference type="NCBI Taxonomy" id="708437"/>
    <lineage>
        <taxon>Eukaryota</taxon>
        <taxon>Fungi</taxon>
        <taxon>Dikarya</taxon>
        <taxon>Basidiomycota</taxon>
        <taxon>Pucciniomycotina</taxon>
        <taxon>Pucciniomycetes</taxon>
        <taxon>Pucciniales</taxon>
        <taxon>Coleosporiaceae</taxon>
        <taxon>Cronartium</taxon>
    </lineage>
</organism>
<feature type="non-terminal residue" evidence="2">
    <location>
        <position position="150"/>
    </location>
</feature>
<keyword evidence="3" id="KW-1185">Reference proteome</keyword>
<dbReference type="AlphaFoldDB" id="A0A9P6NDB8"/>
<dbReference type="EMBL" id="MU167360">
    <property type="protein sequence ID" value="KAG0142099.1"/>
    <property type="molecule type" value="Genomic_DNA"/>
</dbReference>
<evidence type="ECO:0000313" key="3">
    <source>
        <dbReference type="Proteomes" id="UP000886653"/>
    </source>
</evidence>
<proteinExistence type="predicted"/>
<accession>A0A9P6NDB8</accession>
<dbReference type="OrthoDB" id="2506475at2759"/>
<reference evidence="2" key="1">
    <citation type="submission" date="2013-11" db="EMBL/GenBank/DDBJ databases">
        <title>Genome sequence of the fusiform rust pathogen reveals effectors for host alternation and coevolution with pine.</title>
        <authorList>
            <consortium name="DOE Joint Genome Institute"/>
            <person name="Smith K."/>
            <person name="Pendleton A."/>
            <person name="Kubisiak T."/>
            <person name="Anderson C."/>
            <person name="Salamov A."/>
            <person name="Aerts A."/>
            <person name="Riley R."/>
            <person name="Clum A."/>
            <person name="Lindquist E."/>
            <person name="Ence D."/>
            <person name="Campbell M."/>
            <person name="Kronenberg Z."/>
            <person name="Feau N."/>
            <person name="Dhillon B."/>
            <person name="Hamelin R."/>
            <person name="Burleigh J."/>
            <person name="Smith J."/>
            <person name="Yandell M."/>
            <person name="Nelson C."/>
            <person name="Grigoriev I."/>
            <person name="Davis J."/>
        </authorList>
    </citation>
    <scope>NUCLEOTIDE SEQUENCE</scope>
    <source>
        <strain evidence="2">G11</strain>
    </source>
</reference>
<evidence type="ECO:0000313" key="2">
    <source>
        <dbReference type="EMBL" id="KAG0142099.1"/>
    </source>
</evidence>
<name>A0A9P6NDB8_9BASI</name>